<dbReference type="EMBL" id="JAVYJV010000005">
    <property type="protein sequence ID" value="KAK4370253.1"/>
    <property type="molecule type" value="Genomic_DNA"/>
</dbReference>
<organism evidence="2 3">
    <name type="scientific">Anisodus tanguticus</name>
    <dbReference type="NCBI Taxonomy" id="243964"/>
    <lineage>
        <taxon>Eukaryota</taxon>
        <taxon>Viridiplantae</taxon>
        <taxon>Streptophyta</taxon>
        <taxon>Embryophyta</taxon>
        <taxon>Tracheophyta</taxon>
        <taxon>Spermatophyta</taxon>
        <taxon>Magnoliopsida</taxon>
        <taxon>eudicotyledons</taxon>
        <taxon>Gunneridae</taxon>
        <taxon>Pentapetalae</taxon>
        <taxon>asterids</taxon>
        <taxon>lamiids</taxon>
        <taxon>Solanales</taxon>
        <taxon>Solanaceae</taxon>
        <taxon>Solanoideae</taxon>
        <taxon>Hyoscyameae</taxon>
        <taxon>Anisodus</taxon>
    </lineage>
</organism>
<proteinExistence type="predicted"/>
<dbReference type="Proteomes" id="UP001291623">
    <property type="component" value="Unassembled WGS sequence"/>
</dbReference>
<protein>
    <submittedName>
        <fullName evidence="2">Uncharacterized protein</fullName>
    </submittedName>
</protein>
<evidence type="ECO:0000313" key="2">
    <source>
        <dbReference type="EMBL" id="KAK4370253.1"/>
    </source>
</evidence>
<evidence type="ECO:0000313" key="3">
    <source>
        <dbReference type="Proteomes" id="UP001291623"/>
    </source>
</evidence>
<gene>
    <name evidence="2" type="ORF">RND71_009728</name>
</gene>
<reference evidence="2" key="1">
    <citation type="submission" date="2023-12" db="EMBL/GenBank/DDBJ databases">
        <title>Genome assembly of Anisodus tanguticus.</title>
        <authorList>
            <person name="Wang Y.-J."/>
        </authorList>
    </citation>
    <scope>NUCLEOTIDE SEQUENCE</scope>
    <source>
        <strain evidence="2">KB-2021</strain>
        <tissue evidence="2">Leaf</tissue>
    </source>
</reference>
<name>A0AAE1VHH0_9SOLA</name>
<dbReference type="AlphaFoldDB" id="A0AAE1VHH0"/>
<sequence>MAGSTPTSSIEYNGPNDGITPCRSRSIEDKPTYLGKGPDINIERSSQAEAEKKAYDYVGVK</sequence>
<keyword evidence="3" id="KW-1185">Reference proteome</keyword>
<evidence type="ECO:0000256" key="1">
    <source>
        <dbReference type="SAM" id="MobiDB-lite"/>
    </source>
</evidence>
<accession>A0AAE1VHH0</accession>
<comment type="caution">
    <text evidence="2">The sequence shown here is derived from an EMBL/GenBank/DDBJ whole genome shotgun (WGS) entry which is preliminary data.</text>
</comment>
<feature type="region of interest" description="Disordered" evidence="1">
    <location>
        <begin position="1"/>
        <end position="51"/>
    </location>
</feature>
<feature type="compositionally biased region" description="Polar residues" evidence="1">
    <location>
        <begin position="1"/>
        <end position="11"/>
    </location>
</feature>